<dbReference type="PANTHER" id="PTHR48207">
    <property type="entry name" value="SUCCINATE--HYDROXYMETHYLGLUTARATE COA-TRANSFERASE"/>
    <property type="match status" value="1"/>
</dbReference>
<dbReference type="InterPro" id="IPR023606">
    <property type="entry name" value="CoA-Trfase_III_dom_1_sf"/>
</dbReference>
<dbReference type="AlphaFoldDB" id="A0A8S2YBV6"/>
<dbReference type="EMBL" id="CAJNOK010074836">
    <property type="protein sequence ID" value="CAF1671619.1"/>
    <property type="molecule type" value="Genomic_DNA"/>
</dbReference>
<evidence type="ECO:0000313" key="3">
    <source>
        <dbReference type="Proteomes" id="UP000682733"/>
    </source>
</evidence>
<proteinExistence type="predicted"/>
<dbReference type="SUPFAM" id="SSF89796">
    <property type="entry name" value="CoA-transferase family III (CaiB/BaiF)"/>
    <property type="match status" value="1"/>
</dbReference>
<accession>A0A8S2YBV6</accession>
<comment type="caution">
    <text evidence="2">The sequence shown here is derived from an EMBL/GenBank/DDBJ whole genome shotgun (WGS) entry which is preliminary data.</text>
</comment>
<gene>
    <name evidence="1" type="ORF">OVA965_LOCUS45745</name>
    <name evidence="2" type="ORF">TMI583_LOCUS49528</name>
</gene>
<dbReference type="GO" id="GO:0047369">
    <property type="term" value="F:succinate-hydroxymethylglutarate CoA-transferase activity"/>
    <property type="evidence" value="ECO:0007669"/>
    <property type="project" value="TreeGrafter"/>
</dbReference>
<dbReference type="Gene3D" id="3.40.50.10540">
    <property type="entry name" value="Crotonobetainyl-coa:carnitine coa-transferase, domain 1"/>
    <property type="match status" value="1"/>
</dbReference>
<dbReference type="Proteomes" id="UP000677228">
    <property type="component" value="Unassembled WGS sequence"/>
</dbReference>
<protein>
    <submittedName>
        <fullName evidence="2">Uncharacterized protein</fullName>
    </submittedName>
</protein>
<evidence type="ECO:0000313" key="2">
    <source>
        <dbReference type="EMBL" id="CAF4546646.1"/>
    </source>
</evidence>
<dbReference type="Proteomes" id="UP000682733">
    <property type="component" value="Unassembled WGS sequence"/>
</dbReference>
<sequence length="91" mass="10654">YGPINNMKQVFKNEQVKACEQILEFKSKHHDKPIYVVGPAVNFDDIKKIETFRYPPPLLGEHTKTVLQEELNYTDEKIKYLSEQNIIECAD</sequence>
<dbReference type="InterPro" id="IPR050483">
    <property type="entry name" value="CoA-transferase_III_domain"/>
</dbReference>
<dbReference type="GO" id="GO:0005739">
    <property type="term" value="C:mitochondrion"/>
    <property type="evidence" value="ECO:0007669"/>
    <property type="project" value="TreeGrafter"/>
</dbReference>
<dbReference type="EMBL" id="CAJOBA010108722">
    <property type="protein sequence ID" value="CAF4546646.1"/>
    <property type="molecule type" value="Genomic_DNA"/>
</dbReference>
<reference evidence="2" key="1">
    <citation type="submission" date="2021-02" db="EMBL/GenBank/DDBJ databases">
        <authorList>
            <person name="Nowell W R."/>
        </authorList>
    </citation>
    <scope>NUCLEOTIDE SEQUENCE</scope>
</reference>
<evidence type="ECO:0000313" key="1">
    <source>
        <dbReference type="EMBL" id="CAF1671619.1"/>
    </source>
</evidence>
<organism evidence="2 3">
    <name type="scientific">Didymodactylos carnosus</name>
    <dbReference type="NCBI Taxonomy" id="1234261"/>
    <lineage>
        <taxon>Eukaryota</taxon>
        <taxon>Metazoa</taxon>
        <taxon>Spiralia</taxon>
        <taxon>Gnathifera</taxon>
        <taxon>Rotifera</taxon>
        <taxon>Eurotatoria</taxon>
        <taxon>Bdelloidea</taxon>
        <taxon>Philodinida</taxon>
        <taxon>Philodinidae</taxon>
        <taxon>Didymodactylos</taxon>
    </lineage>
</organism>
<dbReference type="PANTHER" id="PTHR48207:SF3">
    <property type="entry name" value="SUCCINATE--HYDROXYMETHYLGLUTARATE COA-TRANSFERASE"/>
    <property type="match status" value="1"/>
</dbReference>
<feature type="non-terminal residue" evidence="2">
    <location>
        <position position="1"/>
    </location>
</feature>
<name>A0A8S2YBV6_9BILA</name>